<evidence type="ECO:0000256" key="3">
    <source>
        <dbReference type="ARBA" id="ARBA00022741"/>
    </source>
</evidence>
<dbReference type="Gene3D" id="3.40.50.300">
    <property type="entry name" value="P-loop containing nucleotide triphosphate hydrolases"/>
    <property type="match status" value="1"/>
</dbReference>
<dbReference type="SUPFAM" id="SSF90123">
    <property type="entry name" value="ABC transporter transmembrane region"/>
    <property type="match status" value="1"/>
</dbReference>
<feature type="domain" description="ABC transmembrane type-1" evidence="10">
    <location>
        <begin position="160"/>
        <end position="441"/>
    </location>
</feature>
<dbReference type="PROSITE" id="PS50990">
    <property type="entry name" value="PEPTIDASE_C39"/>
    <property type="match status" value="1"/>
</dbReference>
<dbReference type="InterPro" id="IPR027417">
    <property type="entry name" value="P-loop_NTPase"/>
</dbReference>
<feature type="transmembrane region" description="Helical" evidence="8">
    <location>
        <begin position="195"/>
        <end position="216"/>
    </location>
</feature>
<comment type="subcellular location">
    <subcellularLocation>
        <location evidence="1">Cell membrane</location>
        <topology evidence="1">Multi-pass membrane protein</topology>
    </subcellularLocation>
</comment>
<dbReference type="Pfam" id="PF03412">
    <property type="entry name" value="Peptidase_C39"/>
    <property type="match status" value="1"/>
</dbReference>
<gene>
    <name evidence="12" type="ORF">AV942_20720</name>
</gene>
<dbReference type="PROSITE" id="PS50893">
    <property type="entry name" value="ABC_TRANSPORTER_2"/>
    <property type="match status" value="1"/>
</dbReference>
<evidence type="ECO:0000256" key="7">
    <source>
        <dbReference type="ARBA" id="ARBA00023136"/>
    </source>
</evidence>
<evidence type="ECO:0000256" key="2">
    <source>
        <dbReference type="ARBA" id="ARBA00022692"/>
    </source>
</evidence>
<dbReference type="InterPro" id="IPR005074">
    <property type="entry name" value="Peptidase_C39"/>
</dbReference>
<keyword evidence="3" id="KW-0547">Nucleotide-binding</keyword>
<dbReference type="Pfam" id="PF00005">
    <property type="entry name" value="ABC_tran"/>
    <property type="match status" value="1"/>
</dbReference>
<keyword evidence="12" id="KW-0614">Plasmid</keyword>
<dbReference type="GO" id="GO:0016887">
    <property type="term" value="F:ATP hydrolysis activity"/>
    <property type="evidence" value="ECO:0007669"/>
    <property type="project" value="InterPro"/>
</dbReference>
<dbReference type="GO" id="GO:0005524">
    <property type="term" value="F:ATP binding"/>
    <property type="evidence" value="ECO:0007669"/>
    <property type="project" value="UniProtKB-KW"/>
</dbReference>
<feature type="transmembrane region" description="Helical" evidence="8">
    <location>
        <begin position="158"/>
        <end position="183"/>
    </location>
</feature>
<keyword evidence="7 8" id="KW-0472">Membrane</keyword>
<protein>
    <recommendedName>
        <fullName evidence="14">ABC transporter ATP-binding protein</fullName>
    </recommendedName>
</protein>
<dbReference type="InterPro" id="IPR039421">
    <property type="entry name" value="Type_1_exporter"/>
</dbReference>
<dbReference type="InterPro" id="IPR011527">
    <property type="entry name" value="ABC1_TM_dom"/>
</dbReference>
<proteinExistence type="predicted"/>
<organism evidence="12 13">
    <name type="scientific">Alteromonas mediterranea</name>
    <dbReference type="NCBI Taxonomy" id="314275"/>
    <lineage>
        <taxon>Bacteria</taxon>
        <taxon>Pseudomonadati</taxon>
        <taxon>Pseudomonadota</taxon>
        <taxon>Gammaproteobacteria</taxon>
        <taxon>Alteromonadales</taxon>
        <taxon>Alteromonadaceae</taxon>
        <taxon>Alteromonas/Salinimonas group</taxon>
        <taxon>Alteromonas</taxon>
    </lineage>
</organism>
<dbReference type="Gene3D" id="1.20.1560.10">
    <property type="entry name" value="ABC transporter type 1, transmembrane domain"/>
    <property type="match status" value="1"/>
</dbReference>
<evidence type="ECO:0000313" key="13">
    <source>
        <dbReference type="Proteomes" id="UP000061468"/>
    </source>
</evidence>
<evidence type="ECO:0000259" key="9">
    <source>
        <dbReference type="PROSITE" id="PS50893"/>
    </source>
</evidence>
<evidence type="ECO:0000259" key="11">
    <source>
        <dbReference type="PROSITE" id="PS50990"/>
    </source>
</evidence>
<dbReference type="RefSeq" id="WP_015068627.1">
    <property type="nucleotide sequence ID" value="NZ_CAKMLI010000007.1"/>
</dbReference>
<dbReference type="Proteomes" id="UP000061468">
    <property type="component" value="Plasmid pAMEDUM8_300"/>
</dbReference>
<evidence type="ECO:0000256" key="6">
    <source>
        <dbReference type="ARBA" id="ARBA00022989"/>
    </source>
</evidence>
<keyword evidence="2 8" id="KW-0812">Transmembrane</keyword>
<evidence type="ECO:0000256" key="1">
    <source>
        <dbReference type="ARBA" id="ARBA00004651"/>
    </source>
</evidence>
<dbReference type="GO" id="GO:0015421">
    <property type="term" value="F:ABC-type oligopeptide transporter activity"/>
    <property type="evidence" value="ECO:0007669"/>
    <property type="project" value="TreeGrafter"/>
</dbReference>
<dbReference type="InterPro" id="IPR036640">
    <property type="entry name" value="ABC1_TM_sf"/>
</dbReference>
<evidence type="ECO:0000256" key="8">
    <source>
        <dbReference type="SAM" id="Phobius"/>
    </source>
</evidence>
<geneLocation type="plasmid" evidence="12 13">
    <name>pAMEDUM8_300</name>
</geneLocation>
<dbReference type="PANTHER" id="PTHR43394:SF1">
    <property type="entry name" value="ATP-BINDING CASSETTE SUB-FAMILY B MEMBER 10, MITOCHONDRIAL"/>
    <property type="match status" value="1"/>
</dbReference>
<feature type="domain" description="ABC transporter" evidence="9">
    <location>
        <begin position="471"/>
        <end position="687"/>
    </location>
</feature>
<evidence type="ECO:0000259" key="10">
    <source>
        <dbReference type="PROSITE" id="PS50929"/>
    </source>
</evidence>
<dbReference type="GO" id="GO:0005886">
    <property type="term" value="C:plasma membrane"/>
    <property type="evidence" value="ECO:0007669"/>
    <property type="project" value="UniProtKB-SubCell"/>
</dbReference>
<evidence type="ECO:0008006" key="14">
    <source>
        <dbReference type="Google" id="ProtNLM"/>
    </source>
</evidence>
<dbReference type="SUPFAM" id="SSF52540">
    <property type="entry name" value="P-loop containing nucleoside triphosphate hydrolases"/>
    <property type="match status" value="1"/>
</dbReference>
<dbReference type="PANTHER" id="PTHR43394">
    <property type="entry name" value="ATP-DEPENDENT PERMEASE MDL1, MITOCHONDRIAL"/>
    <property type="match status" value="1"/>
</dbReference>
<reference evidence="12 13" key="1">
    <citation type="submission" date="2015-12" db="EMBL/GenBank/DDBJ databases">
        <title>Intraspecies pangenome expansion in the marine bacterium Alteromonas.</title>
        <authorList>
            <person name="Lopez-Perez M."/>
            <person name="Rodriguez-Valera F."/>
        </authorList>
    </citation>
    <scope>NUCLEOTIDE SEQUENCE [LARGE SCALE GENOMIC DNA]</scope>
    <source>
        <strain evidence="12 13">UM8</strain>
        <plasmid evidence="12 13">pAMEDUM8_300</plasmid>
    </source>
</reference>
<evidence type="ECO:0000256" key="5">
    <source>
        <dbReference type="ARBA" id="ARBA00022840"/>
    </source>
</evidence>
<keyword evidence="4" id="KW-0378">Hydrolase</keyword>
<feature type="domain" description="Peptidase C39" evidence="11">
    <location>
        <begin position="9"/>
        <end position="128"/>
    </location>
</feature>
<evidence type="ECO:0000313" key="12">
    <source>
        <dbReference type="EMBL" id="AMJ80811.1"/>
    </source>
</evidence>
<dbReference type="SMART" id="SM00382">
    <property type="entry name" value="AAA"/>
    <property type="match status" value="1"/>
</dbReference>
<dbReference type="GO" id="GO:0006508">
    <property type="term" value="P:proteolysis"/>
    <property type="evidence" value="ECO:0007669"/>
    <property type="project" value="InterPro"/>
</dbReference>
<dbReference type="InterPro" id="IPR003439">
    <property type="entry name" value="ABC_transporter-like_ATP-bd"/>
</dbReference>
<keyword evidence="6 8" id="KW-1133">Transmembrane helix</keyword>
<sequence length="688" mass="77339">MTRVKEIYQAEIAECGIVCVAMVADYFSYSTSIDKIKLSFPSSIRGNNSYQICEILNYLNIDSRVLRLEIEDLHEFRHPVIIHWSLSHFVILERINHKRAVIVDPSSGRREVSIEDFSNMFSGIAIECWPGADFKELKEGSNSGLRDIVFRDSSNIKALLLIISIAIIEQILSVSIPLSLKYFSDFIAFTKNSQLIAPTAFILFIICLLSFLLSLYRTEITLKFGASVFFKFSSSISNKLFKIPLDFFYKNESTSIVDKISSLTNLRTVLSENITFLFIDSCALFVLLVVLFIFSPVIFIICFFGIFINFSMQLYTLPKLKSNSLKAIESWSNWRSMAEESVRCMTQYRVSGNYFNQSKRLNNRLSKSTMATIKDEYFKFKLNSVHTMIANIQLLIIISYSTHLLISEVITVGSLLAIIATIGLVNARVSSLSMHFFSIKESSIYLTRIASIRSQPVGSNYTFSNTSDIAIEFQNLYFKYPGASEYLIEDLNFCVSKGSSIGLYGPSGKGKSTLVKLILGLESPTRGKILLNGNKVPKDSINMSDLDVMAILQTDSLLNGSIGDNISFFDEHLDVNRIVECAKLVGLHEQIATMPMRYETLVGPNISSLSAGQVQRVLLARSLYLNKNILILDEATANLDIESERAVINMLKNAGKTLFIISHRPETLQGLDLLVEFSKSSLKVINDE</sequence>
<name>A0AAC9AEQ5_9ALTE</name>
<accession>A0AAC9AEQ5</accession>
<dbReference type="Pfam" id="PF00664">
    <property type="entry name" value="ABC_membrane"/>
    <property type="match status" value="1"/>
</dbReference>
<dbReference type="PROSITE" id="PS50929">
    <property type="entry name" value="ABC_TM1F"/>
    <property type="match status" value="1"/>
</dbReference>
<evidence type="ECO:0000256" key="4">
    <source>
        <dbReference type="ARBA" id="ARBA00022801"/>
    </source>
</evidence>
<dbReference type="EMBL" id="CP013929">
    <property type="protein sequence ID" value="AMJ80811.1"/>
    <property type="molecule type" value="Genomic_DNA"/>
</dbReference>
<keyword evidence="5" id="KW-0067">ATP-binding</keyword>
<dbReference type="GO" id="GO:0008233">
    <property type="term" value="F:peptidase activity"/>
    <property type="evidence" value="ECO:0007669"/>
    <property type="project" value="InterPro"/>
</dbReference>
<dbReference type="AlphaFoldDB" id="A0AAC9AEQ5"/>
<dbReference type="InterPro" id="IPR003593">
    <property type="entry name" value="AAA+_ATPase"/>
</dbReference>
<dbReference type="Gene3D" id="3.90.70.10">
    <property type="entry name" value="Cysteine proteinases"/>
    <property type="match status" value="1"/>
</dbReference>